<dbReference type="Pfam" id="PF07980">
    <property type="entry name" value="SusD_RagB"/>
    <property type="match status" value="1"/>
</dbReference>
<protein>
    <recommendedName>
        <fullName evidence="12">RagB/SusD domain-containing protein</fullName>
    </recommendedName>
</protein>
<dbReference type="GO" id="GO:0009279">
    <property type="term" value="C:cell outer membrane"/>
    <property type="evidence" value="ECO:0007669"/>
    <property type="project" value="UniProtKB-SubCell"/>
</dbReference>
<evidence type="ECO:0000259" key="9">
    <source>
        <dbReference type="Pfam" id="PF14322"/>
    </source>
</evidence>
<dbReference type="Gene3D" id="1.25.40.390">
    <property type="match status" value="1"/>
</dbReference>
<dbReference type="InterPro" id="IPR033985">
    <property type="entry name" value="SusD-like_N"/>
</dbReference>
<evidence type="ECO:0000256" key="3">
    <source>
        <dbReference type="ARBA" id="ARBA00022729"/>
    </source>
</evidence>
<dbReference type="OrthoDB" id="1100079at2"/>
<dbReference type="PROSITE" id="PS51257">
    <property type="entry name" value="PROKAR_LIPOPROTEIN"/>
    <property type="match status" value="1"/>
</dbReference>
<evidence type="ECO:0000256" key="4">
    <source>
        <dbReference type="ARBA" id="ARBA00023136"/>
    </source>
</evidence>
<accession>F3ZSD7</accession>
<feature type="domain" description="SusD-like N-terminal" evidence="9">
    <location>
        <begin position="94"/>
        <end position="250"/>
    </location>
</feature>
<dbReference type="eggNOG" id="COG1834">
    <property type="taxonomic scope" value="Bacteria"/>
</dbReference>
<dbReference type="AlphaFoldDB" id="F3ZSD7"/>
<name>F3ZSD7_9BACE</name>
<evidence type="ECO:0000313" key="10">
    <source>
        <dbReference type="EMBL" id="EGJ70874.1"/>
    </source>
</evidence>
<keyword evidence="4" id="KW-0472">Membrane</keyword>
<feature type="signal peptide" evidence="7">
    <location>
        <begin position="1"/>
        <end position="23"/>
    </location>
</feature>
<sequence length="547" mass="61319">MKKYIYILSLSSLLGLSGCSLDAFPGGDIITEDQKEDLLAKNPEKIEADINGLAANMIKLNTLELSKTQHFDFGYPAICMMFDSSSADMTAFTSGYNHFSSPQLFRDRSVTSYNSEVIWRMSYSIIKGANDVLTSIETLYEATDSNDKGAIKTLNYYKAQSLSYRAFSYMLLAQTFQFTYVGHEDAPSVPLILVPGDERNTDKRASVSDVYAVILDDLNISIELLKENSLPRGLDKSKVSLEVAYGLRARANLIMNKWEDAAKDAKAAQIGFIPYSLKEVSQPTFNSAASKSWMWANMITKDTNAGGSNIINWPSHLCSMAGGAYTTMVGAYRSINLPLWKSIPESDIRKQWWLDEDTHSVLVDDMLIDSEPIAEAYGWEPLVNVKFHAFENIPGNSVKASDWPIMRVEEMIFIEAEALAMSGDIQGAKSLLTDFIKANRNPEYTCKATTAVEMQDEIWYQRRLELWGEGFSLFDTLRLKKPIERIVKNEEGKFETSFPSSAQYNVKAEDQILIYMLPEKEIEGNPLLESSDNNPSGIVPQPAKLEK</sequence>
<dbReference type="SUPFAM" id="SSF48452">
    <property type="entry name" value="TPR-like"/>
    <property type="match status" value="1"/>
</dbReference>
<feature type="region of interest" description="Disordered" evidence="6">
    <location>
        <begin position="525"/>
        <end position="547"/>
    </location>
</feature>
<gene>
    <name evidence="10" type="ORF">Bcop_0656</name>
</gene>
<reference evidence="10 11" key="1">
    <citation type="journal article" date="2011" name="Stand. Genomic Sci.">
        <title>Non-contiguous finished genome sequence of Bacteroides coprosuis type strain (PC139).</title>
        <authorList>
            <person name="Land M."/>
            <person name="Held B."/>
            <person name="Gronow S."/>
            <person name="Abt B."/>
            <person name="Lucas S."/>
            <person name="Del Rio T.G."/>
            <person name="Nolan M."/>
            <person name="Tice H."/>
            <person name="Cheng J.F."/>
            <person name="Pitluck S."/>
            <person name="Liolios K."/>
            <person name="Pagani I."/>
            <person name="Ivanova N."/>
            <person name="Mavromatis K."/>
            <person name="Mikhailova N."/>
            <person name="Pati A."/>
            <person name="Tapia R."/>
            <person name="Han C."/>
            <person name="Goodwin L."/>
            <person name="Chen A."/>
            <person name="Palaniappan K."/>
            <person name="Hauser L."/>
            <person name="Brambilla E.M."/>
            <person name="Rohde M."/>
            <person name="Goker M."/>
            <person name="Detter J.C."/>
            <person name="Woyke T."/>
            <person name="Bristow J."/>
            <person name="Eisen J.A."/>
            <person name="Markowitz V."/>
            <person name="Hugenholtz P."/>
            <person name="Kyrpides N.C."/>
            <person name="Klenk H.P."/>
            <person name="Lapidus A."/>
        </authorList>
    </citation>
    <scope>NUCLEOTIDE SEQUENCE [LARGE SCALE GENOMIC DNA]</scope>
    <source>
        <strain evidence="10 11">DSM 18011</strain>
    </source>
</reference>
<evidence type="ECO:0000256" key="2">
    <source>
        <dbReference type="ARBA" id="ARBA00006275"/>
    </source>
</evidence>
<feature type="chain" id="PRO_5003309456" description="RagB/SusD domain-containing protein" evidence="7">
    <location>
        <begin position="24"/>
        <end position="547"/>
    </location>
</feature>
<dbReference type="HOGENOM" id="CLU_015553_3_2_10"/>
<dbReference type="Pfam" id="PF14322">
    <property type="entry name" value="SusD-like_3"/>
    <property type="match status" value="1"/>
</dbReference>
<evidence type="ECO:0000256" key="6">
    <source>
        <dbReference type="SAM" id="MobiDB-lite"/>
    </source>
</evidence>
<keyword evidence="11" id="KW-1185">Reference proteome</keyword>
<comment type="subcellular location">
    <subcellularLocation>
        <location evidence="1">Cell outer membrane</location>
    </subcellularLocation>
</comment>
<evidence type="ECO:0000256" key="1">
    <source>
        <dbReference type="ARBA" id="ARBA00004442"/>
    </source>
</evidence>
<dbReference type="STRING" id="679937.Bcop_0656"/>
<evidence type="ECO:0008006" key="12">
    <source>
        <dbReference type="Google" id="ProtNLM"/>
    </source>
</evidence>
<dbReference type="Proteomes" id="UP000018439">
    <property type="component" value="Chromosome"/>
</dbReference>
<feature type="domain" description="RagB/SusD" evidence="8">
    <location>
        <begin position="390"/>
        <end position="526"/>
    </location>
</feature>
<proteinExistence type="inferred from homology"/>
<evidence type="ECO:0000313" key="11">
    <source>
        <dbReference type="Proteomes" id="UP000018439"/>
    </source>
</evidence>
<keyword evidence="3 7" id="KW-0732">Signal</keyword>
<dbReference type="InterPro" id="IPR011990">
    <property type="entry name" value="TPR-like_helical_dom_sf"/>
</dbReference>
<dbReference type="InterPro" id="IPR012944">
    <property type="entry name" value="SusD_RagB_dom"/>
</dbReference>
<evidence type="ECO:0000256" key="7">
    <source>
        <dbReference type="SAM" id="SignalP"/>
    </source>
</evidence>
<evidence type="ECO:0000259" key="8">
    <source>
        <dbReference type="Pfam" id="PF07980"/>
    </source>
</evidence>
<organism evidence="10 11">
    <name type="scientific">Bacteroides coprosuis DSM 18011</name>
    <dbReference type="NCBI Taxonomy" id="679937"/>
    <lineage>
        <taxon>Bacteria</taxon>
        <taxon>Pseudomonadati</taxon>
        <taxon>Bacteroidota</taxon>
        <taxon>Bacteroidia</taxon>
        <taxon>Bacteroidales</taxon>
        <taxon>Bacteroidaceae</taxon>
        <taxon>Bacteroides</taxon>
    </lineage>
</organism>
<dbReference type="EMBL" id="CM001167">
    <property type="protein sequence ID" value="EGJ70874.1"/>
    <property type="molecule type" value="Genomic_DNA"/>
</dbReference>
<comment type="similarity">
    <text evidence="2">Belongs to the SusD family.</text>
</comment>
<keyword evidence="5" id="KW-0998">Cell outer membrane</keyword>
<evidence type="ECO:0000256" key="5">
    <source>
        <dbReference type="ARBA" id="ARBA00023237"/>
    </source>
</evidence>